<organism evidence="4 5">
    <name type="scientific">Atractosteus spatula</name>
    <name type="common">Alligator gar</name>
    <name type="synonym">Lepisosteus spatula</name>
    <dbReference type="NCBI Taxonomy" id="7917"/>
    <lineage>
        <taxon>Eukaryota</taxon>
        <taxon>Metazoa</taxon>
        <taxon>Chordata</taxon>
        <taxon>Craniata</taxon>
        <taxon>Vertebrata</taxon>
        <taxon>Euteleostomi</taxon>
        <taxon>Actinopterygii</taxon>
        <taxon>Neopterygii</taxon>
        <taxon>Holostei</taxon>
        <taxon>Semionotiformes</taxon>
        <taxon>Lepisosteidae</taxon>
        <taxon>Atractosteus</taxon>
    </lineage>
</organism>
<dbReference type="PANTHER" id="PTHR22639">
    <property type="entry name" value="GAG-RELATED PROTEIN"/>
    <property type="match status" value="1"/>
</dbReference>
<keyword evidence="1" id="KW-0479">Metal-binding</keyword>
<feature type="region of interest" description="Disordered" evidence="2">
    <location>
        <begin position="187"/>
        <end position="329"/>
    </location>
</feature>
<feature type="compositionally biased region" description="Acidic residues" evidence="2">
    <location>
        <begin position="198"/>
        <end position="222"/>
    </location>
</feature>
<dbReference type="Proteomes" id="UP000736164">
    <property type="component" value="Unassembled WGS sequence"/>
</dbReference>
<accession>A0A8J7P492</accession>
<proteinExistence type="predicted"/>
<protein>
    <submittedName>
        <fullName evidence="4">ZCHC3 protein</fullName>
    </submittedName>
</protein>
<evidence type="ECO:0000256" key="1">
    <source>
        <dbReference type="PROSITE-ProRule" id="PRU00047"/>
    </source>
</evidence>
<dbReference type="Gene3D" id="4.10.60.10">
    <property type="entry name" value="Zinc finger, CCHC-type"/>
    <property type="match status" value="1"/>
</dbReference>
<dbReference type="PANTHER" id="PTHR22639:SF3">
    <property type="entry name" value="ZINC FINGER CCHC DOMAIN-CONTAINING PROTEIN 3"/>
    <property type="match status" value="1"/>
</dbReference>
<keyword evidence="1" id="KW-0863">Zinc-finger</keyword>
<dbReference type="Pfam" id="PF23058">
    <property type="entry name" value="RBD_ZCCHC3_2nd"/>
    <property type="match status" value="1"/>
</dbReference>
<dbReference type="PROSITE" id="PS50158">
    <property type="entry name" value="ZF_CCHC"/>
    <property type="match status" value="1"/>
</dbReference>
<evidence type="ECO:0000313" key="5">
    <source>
        <dbReference type="Proteomes" id="UP000736164"/>
    </source>
</evidence>
<dbReference type="GO" id="GO:0002218">
    <property type="term" value="P:activation of innate immune response"/>
    <property type="evidence" value="ECO:0007669"/>
    <property type="project" value="InterPro"/>
</dbReference>
<reference evidence="4" key="1">
    <citation type="journal article" date="2021" name="Cell">
        <title>Tracing the genetic footprints of vertebrate landing in non-teleost ray-finned fishes.</title>
        <authorList>
            <person name="Bi X."/>
            <person name="Wang K."/>
            <person name="Yang L."/>
            <person name="Pan H."/>
            <person name="Jiang H."/>
            <person name="Wei Q."/>
            <person name="Fang M."/>
            <person name="Yu H."/>
            <person name="Zhu C."/>
            <person name="Cai Y."/>
            <person name="He Y."/>
            <person name="Gan X."/>
            <person name="Zeng H."/>
            <person name="Yu D."/>
            <person name="Zhu Y."/>
            <person name="Jiang H."/>
            <person name="Qiu Q."/>
            <person name="Yang H."/>
            <person name="Zhang Y.E."/>
            <person name="Wang W."/>
            <person name="Zhu M."/>
            <person name="He S."/>
            <person name="Zhang G."/>
        </authorList>
    </citation>
    <scope>NUCLEOTIDE SEQUENCE</scope>
    <source>
        <strain evidence="4">Allg_001</strain>
    </source>
</reference>
<evidence type="ECO:0000256" key="2">
    <source>
        <dbReference type="SAM" id="MobiDB-lite"/>
    </source>
</evidence>
<dbReference type="AlphaFoldDB" id="A0A8J7P492"/>
<dbReference type="InterPro" id="IPR057811">
    <property type="entry name" value="RBD_ZCCHC3_2nd"/>
</dbReference>
<gene>
    <name evidence="4" type="primary">Zcchc3_52</name>
    <name evidence="4" type="ORF">GTO95_0013906</name>
</gene>
<comment type="caution">
    <text evidence="4">The sequence shown here is derived from an EMBL/GenBank/DDBJ whole genome shotgun (WGS) entry which is preliminary data.</text>
</comment>
<evidence type="ECO:0000259" key="3">
    <source>
        <dbReference type="PROSITE" id="PS50158"/>
    </source>
</evidence>
<dbReference type="EMBL" id="JAAWVO010074842">
    <property type="protein sequence ID" value="MBN3325227.1"/>
    <property type="molecule type" value="Genomic_DNA"/>
</dbReference>
<dbReference type="SMART" id="SM00343">
    <property type="entry name" value="ZnF_C2HC"/>
    <property type="match status" value="3"/>
</dbReference>
<name>A0A8J7P492_ATRSP</name>
<dbReference type="InterPro" id="IPR042509">
    <property type="entry name" value="ZCCHC3"/>
</dbReference>
<feature type="non-terminal residue" evidence="4">
    <location>
        <position position="338"/>
    </location>
</feature>
<dbReference type="Pfam" id="PF00098">
    <property type="entry name" value="zf-CCHC"/>
    <property type="match status" value="1"/>
</dbReference>
<dbReference type="GO" id="GO:0003723">
    <property type="term" value="F:RNA binding"/>
    <property type="evidence" value="ECO:0007669"/>
    <property type="project" value="InterPro"/>
</dbReference>
<sequence length="338" mass="37341">MFEWQKLTDLSNRTVIVRMFNEMVMKEDIVTWLSKYCLVKGEPQKVLDDDGIWNCAWRVPISLHEDKNGYGGFKHIPSLIGLGENRGLVFYQGQPKLCRRCGELGHFVDACTKVVCGKCKEIGHAYTECTSVRKCNLCECEGHVFKDCPNSFANRTKLGRPMQKQEEFEEAFRAGAVVLDQELDVVDVEESSGKESEGSEWSEGDEAEVEENDNNVESEVDSELSGSISPDRLPPVETESAQMECIEQRVQAKRSAETSDIESDLTPSGKVREDHFQSPQMAGSPMGLVLSNPTDPALELETQGGQVENHPIDGGGGGGGGKESKWKKKKACIVGVTD</sequence>
<dbReference type="InterPro" id="IPR036875">
    <property type="entry name" value="Znf_CCHC_sf"/>
</dbReference>
<dbReference type="InterPro" id="IPR001878">
    <property type="entry name" value="Znf_CCHC"/>
</dbReference>
<evidence type="ECO:0000313" key="4">
    <source>
        <dbReference type="EMBL" id="MBN3325227.1"/>
    </source>
</evidence>
<feature type="non-terminal residue" evidence="4">
    <location>
        <position position="1"/>
    </location>
</feature>
<dbReference type="GO" id="GO:0008270">
    <property type="term" value="F:zinc ion binding"/>
    <property type="evidence" value="ECO:0007669"/>
    <property type="project" value="UniProtKB-KW"/>
</dbReference>
<keyword evidence="1" id="KW-0862">Zinc</keyword>
<dbReference type="GO" id="GO:0003690">
    <property type="term" value="F:double-stranded DNA binding"/>
    <property type="evidence" value="ECO:0007669"/>
    <property type="project" value="InterPro"/>
</dbReference>
<feature type="domain" description="CCHC-type" evidence="3">
    <location>
        <begin position="98"/>
        <end position="113"/>
    </location>
</feature>
<keyword evidence="5" id="KW-1185">Reference proteome</keyword>
<dbReference type="SUPFAM" id="SSF57756">
    <property type="entry name" value="Retrovirus zinc finger-like domains"/>
    <property type="match status" value="1"/>
</dbReference>